<dbReference type="GO" id="GO:0046874">
    <property type="term" value="P:quinolinate metabolic process"/>
    <property type="evidence" value="ECO:0007669"/>
    <property type="project" value="TreeGrafter"/>
</dbReference>
<keyword evidence="5" id="KW-0223">Dioxygenase</keyword>
<evidence type="ECO:0000256" key="4">
    <source>
        <dbReference type="ARBA" id="ARBA00022723"/>
    </source>
</evidence>
<evidence type="ECO:0000256" key="6">
    <source>
        <dbReference type="ARBA" id="ARBA00023002"/>
    </source>
</evidence>
<sequence>MVLKVIEQGLPKDIHIKQGEIFLLPSRIEHSPQRFANTIGCVIERTRRENEFDCLRYFVDGTTEVLWERFFHLEDVVKDLPPCIKQFHASEEFKSGKPGSGTRVEPQKYEVDSRKLDSPIPLNEFVNKHLVEINSAPYKLYGSPKYTTEVLLYGNGKHRISTNDVELIVMPQRGKVSIEVDGKRETLQAFHIGRILPGKNVLLDVDEGGKNVLLDVDEGGICITVRMA</sequence>
<dbReference type="GO" id="GO:0005737">
    <property type="term" value="C:cytoplasm"/>
    <property type="evidence" value="ECO:0007669"/>
    <property type="project" value="TreeGrafter"/>
</dbReference>
<keyword evidence="4" id="KW-0479">Metal-binding</keyword>
<dbReference type="Pfam" id="PF06052">
    <property type="entry name" value="3-HAO"/>
    <property type="match status" value="1"/>
</dbReference>
<evidence type="ECO:0000256" key="3">
    <source>
        <dbReference type="ARBA" id="ARBA00022642"/>
    </source>
</evidence>
<dbReference type="SUPFAM" id="SSF51182">
    <property type="entry name" value="RmlC-like cupins"/>
    <property type="match status" value="1"/>
</dbReference>
<organism evidence="8 9">
    <name type="scientific">Acrobeloides nanus</name>
    <dbReference type="NCBI Taxonomy" id="290746"/>
    <lineage>
        <taxon>Eukaryota</taxon>
        <taxon>Metazoa</taxon>
        <taxon>Ecdysozoa</taxon>
        <taxon>Nematoda</taxon>
        <taxon>Chromadorea</taxon>
        <taxon>Rhabditida</taxon>
        <taxon>Tylenchina</taxon>
        <taxon>Cephalobomorpha</taxon>
        <taxon>Cephaloboidea</taxon>
        <taxon>Cephalobidae</taxon>
        <taxon>Acrobeloides</taxon>
    </lineage>
</organism>
<evidence type="ECO:0000256" key="7">
    <source>
        <dbReference type="ARBA" id="ARBA00023004"/>
    </source>
</evidence>
<dbReference type="Proteomes" id="UP000887540">
    <property type="component" value="Unplaced"/>
</dbReference>
<dbReference type="GO" id="GO:0005506">
    <property type="term" value="F:iron ion binding"/>
    <property type="evidence" value="ECO:0007669"/>
    <property type="project" value="InterPro"/>
</dbReference>
<dbReference type="GO" id="GO:0000334">
    <property type="term" value="F:3-hydroxyanthranilate 3,4-dioxygenase activity"/>
    <property type="evidence" value="ECO:0007669"/>
    <property type="project" value="InterPro"/>
</dbReference>
<keyword evidence="8" id="KW-1185">Reference proteome</keyword>
<dbReference type="PANTHER" id="PTHR15497:SF1">
    <property type="entry name" value="3-HYDROXYANTHRANILATE 3,4-DIOXYGENASE"/>
    <property type="match status" value="1"/>
</dbReference>
<protein>
    <submittedName>
        <fullName evidence="9">3-hydroxyanthranilate 3,4-dioxygenase</fullName>
    </submittedName>
</protein>
<dbReference type="Gene3D" id="2.60.120.10">
    <property type="entry name" value="Jelly Rolls"/>
    <property type="match status" value="1"/>
</dbReference>
<evidence type="ECO:0000256" key="2">
    <source>
        <dbReference type="ARBA" id="ARBA00002752"/>
    </source>
</evidence>
<keyword evidence="3" id="KW-0662">Pyridine nucleotide biosynthesis</keyword>
<proteinExistence type="predicted"/>
<reference evidence="9" key="1">
    <citation type="submission" date="2022-11" db="UniProtKB">
        <authorList>
            <consortium name="WormBaseParasite"/>
        </authorList>
    </citation>
    <scope>IDENTIFICATION</scope>
</reference>
<comment type="function">
    <text evidence="2">Catalyzes the oxidative ring opening of 3-hydroxyanthranilate to 2-amino-3-carboxymuconate semialdehyde, which spontaneously cyclizes to quinolinate.</text>
</comment>
<dbReference type="InterPro" id="IPR014710">
    <property type="entry name" value="RmlC-like_jellyroll"/>
</dbReference>
<dbReference type="AlphaFoldDB" id="A0A914BYU6"/>
<dbReference type="GO" id="GO:0034354">
    <property type="term" value="P:'de novo' NAD+ biosynthetic process from L-tryptophan"/>
    <property type="evidence" value="ECO:0007669"/>
    <property type="project" value="TreeGrafter"/>
</dbReference>
<evidence type="ECO:0000313" key="8">
    <source>
        <dbReference type="Proteomes" id="UP000887540"/>
    </source>
</evidence>
<accession>A0A914BYU6</accession>
<comment type="cofactor">
    <cofactor evidence="1">
        <name>Fe(2+)</name>
        <dbReference type="ChEBI" id="CHEBI:29033"/>
    </cofactor>
</comment>
<dbReference type="WBParaSite" id="ACRNAN_Path_1315.g5163.t1">
    <property type="protein sequence ID" value="ACRNAN_Path_1315.g5163.t1"/>
    <property type="gene ID" value="ACRNAN_Path_1315.g5163"/>
</dbReference>
<evidence type="ECO:0000313" key="9">
    <source>
        <dbReference type="WBParaSite" id="ACRNAN_Path_1315.g5163.t1"/>
    </source>
</evidence>
<evidence type="ECO:0000256" key="5">
    <source>
        <dbReference type="ARBA" id="ARBA00022964"/>
    </source>
</evidence>
<dbReference type="PANTHER" id="PTHR15497">
    <property type="entry name" value="3-HYDROXYANTHRANILATE 3,4-DIOXYGENASE"/>
    <property type="match status" value="1"/>
</dbReference>
<keyword evidence="7" id="KW-0408">Iron</keyword>
<name>A0A914BYU6_9BILA</name>
<evidence type="ECO:0000256" key="1">
    <source>
        <dbReference type="ARBA" id="ARBA00001954"/>
    </source>
</evidence>
<dbReference type="InterPro" id="IPR011051">
    <property type="entry name" value="RmlC_Cupin_sf"/>
</dbReference>
<dbReference type="InterPro" id="IPR010329">
    <property type="entry name" value="3hydroanth_dOase"/>
</dbReference>
<keyword evidence="6" id="KW-0560">Oxidoreductase</keyword>